<organism evidence="1 2">
    <name type="scientific">Dimargaris verticillata</name>
    <dbReference type="NCBI Taxonomy" id="2761393"/>
    <lineage>
        <taxon>Eukaryota</taxon>
        <taxon>Fungi</taxon>
        <taxon>Fungi incertae sedis</taxon>
        <taxon>Zoopagomycota</taxon>
        <taxon>Kickxellomycotina</taxon>
        <taxon>Dimargaritomycetes</taxon>
        <taxon>Dimargaritales</taxon>
        <taxon>Dimargaritaceae</taxon>
        <taxon>Dimargaris</taxon>
    </lineage>
</organism>
<sequence>PSISQASTTTEGPRHSVSGLSVQDYFASKMDPTLSKLLNQSAKAASTQEALPALGLSL</sequence>
<keyword evidence="2" id="KW-1185">Reference proteome</keyword>
<protein>
    <submittedName>
        <fullName evidence="1">Uncharacterized protein</fullName>
    </submittedName>
</protein>
<gene>
    <name evidence="1" type="ORF">H4R34_005653</name>
</gene>
<proteinExistence type="predicted"/>
<evidence type="ECO:0000313" key="1">
    <source>
        <dbReference type="EMBL" id="KAJ1971698.1"/>
    </source>
</evidence>
<comment type="caution">
    <text evidence="1">The sequence shown here is derived from an EMBL/GenBank/DDBJ whole genome shotgun (WGS) entry which is preliminary data.</text>
</comment>
<feature type="non-terminal residue" evidence="1">
    <location>
        <position position="1"/>
    </location>
</feature>
<dbReference type="AlphaFoldDB" id="A0A9W8AWI9"/>
<dbReference type="Proteomes" id="UP001151582">
    <property type="component" value="Unassembled WGS sequence"/>
</dbReference>
<name>A0A9W8AWI9_9FUNG</name>
<evidence type="ECO:0000313" key="2">
    <source>
        <dbReference type="Proteomes" id="UP001151582"/>
    </source>
</evidence>
<accession>A0A9W8AWI9</accession>
<reference evidence="1" key="1">
    <citation type="submission" date="2022-07" db="EMBL/GenBank/DDBJ databases">
        <title>Phylogenomic reconstructions and comparative analyses of Kickxellomycotina fungi.</title>
        <authorList>
            <person name="Reynolds N.K."/>
            <person name="Stajich J.E."/>
            <person name="Barry K."/>
            <person name="Grigoriev I.V."/>
            <person name="Crous P."/>
            <person name="Smith M.E."/>
        </authorList>
    </citation>
    <scope>NUCLEOTIDE SEQUENCE</scope>
    <source>
        <strain evidence="1">RSA 567</strain>
    </source>
</reference>
<dbReference type="EMBL" id="JANBQB010001279">
    <property type="protein sequence ID" value="KAJ1971698.1"/>
    <property type="molecule type" value="Genomic_DNA"/>
</dbReference>